<sequence>MCGCSQVLLEFSGSLLRGLPIHTAGGVLLDLREHRLPVVPRDNFHDRLSLTLVTAIISSAVVPIHDVPQQGPRNEEWAVVVEEAIVQSIFGNVSWVWGFVSGAS</sequence>
<accession>A0A4P9Z2S6</accession>
<gene>
    <name evidence="1" type="ORF">SYNPS1DRAFT_27606</name>
</gene>
<organism evidence="1 2">
    <name type="scientific">Syncephalis pseudoplumigaleata</name>
    <dbReference type="NCBI Taxonomy" id="1712513"/>
    <lineage>
        <taxon>Eukaryota</taxon>
        <taxon>Fungi</taxon>
        <taxon>Fungi incertae sedis</taxon>
        <taxon>Zoopagomycota</taxon>
        <taxon>Zoopagomycotina</taxon>
        <taxon>Zoopagomycetes</taxon>
        <taxon>Zoopagales</taxon>
        <taxon>Piptocephalidaceae</taxon>
        <taxon>Syncephalis</taxon>
    </lineage>
</organism>
<name>A0A4P9Z2S6_9FUNG</name>
<keyword evidence="2" id="KW-1185">Reference proteome</keyword>
<dbReference type="AlphaFoldDB" id="A0A4P9Z2S6"/>
<dbReference type="EMBL" id="KZ989351">
    <property type="protein sequence ID" value="RKP26716.1"/>
    <property type="molecule type" value="Genomic_DNA"/>
</dbReference>
<evidence type="ECO:0000313" key="2">
    <source>
        <dbReference type="Proteomes" id="UP000278143"/>
    </source>
</evidence>
<proteinExistence type="predicted"/>
<protein>
    <submittedName>
        <fullName evidence="1">Uncharacterized protein</fullName>
    </submittedName>
</protein>
<evidence type="ECO:0000313" key="1">
    <source>
        <dbReference type="EMBL" id="RKP26716.1"/>
    </source>
</evidence>
<dbReference type="Proteomes" id="UP000278143">
    <property type="component" value="Unassembled WGS sequence"/>
</dbReference>
<reference evidence="2" key="1">
    <citation type="journal article" date="2018" name="Nat. Microbiol.">
        <title>Leveraging single-cell genomics to expand the fungal tree of life.</title>
        <authorList>
            <person name="Ahrendt S.R."/>
            <person name="Quandt C.A."/>
            <person name="Ciobanu D."/>
            <person name="Clum A."/>
            <person name="Salamov A."/>
            <person name="Andreopoulos B."/>
            <person name="Cheng J.F."/>
            <person name="Woyke T."/>
            <person name="Pelin A."/>
            <person name="Henrissat B."/>
            <person name="Reynolds N.K."/>
            <person name="Benny G.L."/>
            <person name="Smith M.E."/>
            <person name="James T.Y."/>
            <person name="Grigoriev I.V."/>
        </authorList>
    </citation>
    <scope>NUCLEOTIDE SEQUENCE [LARGE SCALE GENOMIC DNA]</scope>
    <source>
        <strain evidence="2">Benny S71-1</strain>
    </source>
</reference>